<dbReference type="EMBL" id="JAAMPU010000105">
    <property type="protein sequence ID" value="NMH28325.1"/>
    <property type="molecule type" value="Genomic_DNA"/>
</dbReference>
<gene>
    <name evidence="1" type="ORF">G6047_09800</name>
</gene>
<protein>
    <submittedName>
        <fullName evidence="1">Uncharacterized protein</fullName>
    </submittedName>
</protein>
<dbReference type="RefSeq" id="WP_169527432.1">
    <property type="nucleotide sequence ID" value="NZ_JAAMPU010000105.1"/>
</dbReference>
<evidence type="ECO:0000313" key="1">
    <source>
        <dbReference type="EMBL" id="NMH28325.1"/>
    </source>
</evidence>
<proteinExistence type="predicted"/>
<organism evidence="1 2">
    <name type="scientific">Flavobacterium silvaticum</name>
    <dbReference type="NCBI Taxonomy" id="1852020"/>
    <lineage>
        <taxon>Bacteria</taxon>
        <taxon>Pseudomonadati</taxon>
        <taxon>Bacteroidota</taxon>
        <taxon>Flavobacteriia</taxon>
        <taxon>Flavobacteriales</taxon>
        <taxon>Flavobacteriaceae</taxon>
        <taxon>Flavobacterium</taxon>
    </lineage>
</organism>
<name>A0A972FVE5_9FLAO</name>
<dbReference type="Proteomes" id="UP000712080">
    <property type="component" value="Unassembled WGS sequence"/>
</dbReference>
<accession>A0A972FVE5</accession>
<sequence length="113" mass="12784">MPLTAGRRDEQNERINNILLRLIGLGFVPEKSELIDAELSGIELSVEKLERLSASELIEVLQNQQFDWTNFESFADWLASAHKQKALAIYTFIQQESGTFSFGIMNKIAALKP</sequence>
<dbReference type="AlphaFoldDB" id="A0A972FVE5"/>
<evidence type="ECO:0000313" key="2">
    <source>
        <dbReference type="Proteomes" id="UP000712080"/>
    </source>
</evidence>
<keyword evidence="2" id="KW-1185">Reference proteome</keyword>
<comment type="caution">
    <text evidence="1">The sequence shown here is derived from an EMBL/GenBank/DDBJ whole genome shotgun (WGS) entry which is preliminary data.</text>
</comment>
<reference evidence="1" key="1">
    <citation type="submission" date="2020-02" db="EMBL/GenBank/DDBJ databases">
        <title>Flavobacterium sp. genome.</title>
        <authorList>
            <person name="Jung H.S."/>
            <person name="Baek J.H."/>
            <person name="Jeon C.O."/>
        </authorList>
    </citation>
    <scope>NUCLEOTIDE SEQUENCE</scope>
    <source>
        <strain evidence="1">SE-s28</strain>
    </source>
</reference>